<comment type="caution">
    <text evidence="2">The sequence shown here is derived from an EMBL/GenBank/DDBJ whole genome shotgun (WGS) entry which is preliminary data.</text>
</comment>
<dbReference type="AlphaFoldDB" id="A0A4Z2EVF8"/>
<protein>
    <submittedName>
        <fullName evidence="2">Uncharacterized protein</fullName>
    </submittedName>
</protein>
<feature type="compositionally biased region" description="Basic and acidic residues" evidence="1">
    <location>
        <begin position="69"/>
        <end position="101"/>
    </location>
</feature>
<name>A0A4Z2EVF8_9TELE</name>
<proteinExistence type="predicted"/>
<evidence type="ECO:0000313" key="3">
    <source>
        <dbReference type="Proteomes" id="UP000314294"/>
    </source>
</evidence>
<dbReference type="Proteomes" id="UP000314294">
    <property type="component" value="Unassembled WGS sequence"/>
</dbReference>
<feature type="compositionally biased region" description="Basic and acidic residues" evidence="1">
    <location>
        <begin position="15"/>
        <end position="41"/>
    </location>
</feature>
<dbReference type="EMBL" id="SRLO01002828">
    <property type="protein sequence ID" value="TNN32232.1"/>
    <property type="molecule type" value="Genomic_DNA"/>
</dbReference>
<accession>A0A4Z2EVF8</accession>
<feature type="compositionally biased region" description="Polar residues" evidence="1">
    <location>
        <begin position="52"/>
        <end position="68"/>
    </location>
</feature>
<organism evidence="2 3">
    <name type="scientific">Liparis tanakae</name>
    <name type="common">Tanaka's snailfish</name>
    <dbReference type="NCBI Taxonomy" id="230148"/>
    <lineage>
        <taxon>Eukaryota</taxon>
        <taxon>Metazoa</taxon>
        <taxon>Chordata</taxon>
        <taxon>Craniata</taxon>
        <taxon>Vertebrata</taxon>
        <taxon>Euteleostomi</taxon>
        <taxon>Actinopterygii</taxon>
        <taxon>Neopterygii</taxon>
        <taxon>Teleostei</taxon>
        <taxon>Neoteleostei</taxon>
        <taxon>Acanthomorphata</taxon>
        <taxon>Eupercaria</taxon>
        <taxon>Perciformes</taxon>
        <taxon>Cottioidei</taxon>
        <taxon>Cottales</taxon>
        <taxon>Liparidae</taxon>
        <taxon>Liparis</taxon>
    </lineage>
</organism>
<reference evidence="2 3" key="1">
    <citation type="submission" date="2019-03" db="EMBL/GenBank/DDBJ databases">
        <title>First draft genome of Liparis tanakae, snailfish: a comprehensive survey of snailfish specific genes.</title>
        <authorList>
            <person name="Kim W."/>
            <person name="Song I."/>
            <person name="Jeong J.-H."/>
            <person name="Kim D."/>
            <person name="Kim S."/>
            <person name="Ryu S."/>
            <person name="Song J.Y."/>
            <person name="Lee S.K."/>
        </authorList>
    </citation>
    <scope>NUCLEOTIDE SEQUENCE [LARGE SCALE GENOMIC DNA]</scope>
    <source>
        <tissue evidence="2">Muscle</tissue>
    </source>
</reference>
<evidence type="ECO:0000313" key="2">
    <source>
        <dbReference type="EMBL" id="TNN32232.1"/>
    </source>
</evidence>
<feature type="compositionally biased region" description="Polar residues" evidence="1">
    <location>
        <begin position="130"/>
        <end position="141"/>
    </location>
</feature>
<gene>
    <name evidence="2" type="ORF">EYF80_057607</name>
</gene>
<feature type="region of interest" description="Disordered" evidence="1">
    <location>
        <begin position="1"/>
        <end position="141"/>
    </location>
</feature>
<evidence type="ECO:0000256" key="1">
    <source>
        <dbReference type="SAM" id="MobiDB-lite"/>
    </source>
</evidence>
<sequence>MKPFPGSGRKNRFNRWKEPRRRTTWDPQEEEVHPRKGEEPRQTGPYLMGLATPTTVKRNHTGSTSHTAPRQEHLKEGQERRGEERRGEERRGEERRGDHHGKALPATEDPKKKTWSRVIGGNKGPDPTEDLQQLMHSSTSC</sequence>
<keyword evidence="3" id="KW-1185">Reference proteome</keyword>